<dbReference type="InterPro" id="IPR040198">
    <property type="entry name" value="Fido_containing"/>
</dbReference>
<evidence type="ECO:0000313" key="4">
    <source>
        <dbReference type="EMBL" id="KKP31594.1"/>
    </source>
</evidence>
<dbReference type="EMBL" id="LBOI01000007">
    <property type="protein sequence ID" value="KKP31594.1"/>
    <property type="molecule type" value="Genomic_DNA"/>
</dbReference>
<evidence type="ECO:0000256" key="2">
    <source>
        <dbReference type="PIRSR" id="PIRSR640198-3"/>
    </source>
</evidence>
<evidence type="ECO:0000256" key="1">
    <source>
        <dbReference type="PIRSR" id="PIRSR640198-1"/>
    </source>
</evidence>
<reference evidence="4 5" key="1">
    <citation type="journal article" date="2015" name="Nature">
        <title>rRNA introns, odd ribosomes, and small enigmatic genomes across a large radiation of phyla.</title>
        <authorList>
            <person name="Brown C.T."/>
            <person name="Hug L.A."/>
            <person name="Thomas B.C."/>
            <person name="Sharon I."/>
            <person name="Castelle C.J."/>
            <person name="Singh A."/>
            <person name="Wilkins M.J."/>
            <person name="Williams K.H."/>
            <person name="Banfield J.F."/>
        </authorList>
    </citation>
    <scope>NUCLEOTIDE SEQUENCE [LARGE SCALE GENOMIC DNA]</scope>
</reference>
<feature type="active site" evidence="1">
    <location>
        <position position="189"/>
    </location>
</feature>
<organism evidence="4 5">
    <name type="scientific">Candidatus Woesebacteria bacterium GW2011_GWC2_31_9</name>
    <dbReference type="NCBI Taxonomy" id="1618586"/>
    <lineage>
        <taxon>Bacteria</taxon>
        <taxon>Candidatus Woeseibacteriota</taxon>
    </lineage>
</organism>
<evidence type="ECO:0000313" key="5">
    <source>
        <dbReference type="Proteomes" id="UP000034803"/>
    </source>
</evidence>
<feature type="site" description="Important for autoinhibition of adenylyltransferase activity" evidence="2">
    <location>
        <position position="55"/>
    </location>
</feature>
<proteinExistence type="predicted"/>
<accession>A0A0F9YJC0</accession>
<dbReference type="PANTHER" id="PTHR13504">
    <property type="entry name" value="FIDO DOMAIN-CONTAINING PROTEIN DDB_G0283145"/>
    <property type="match status" value="1"/>
</dbReference>
<dbReference type="Pfam" id="PF02661">
    <property type="entry name" value="Fic"/>
    <property type="match status" value="1"/>
</dbReference>
<dbReference type="InterPro" id="IPR036597">
    <property type="entry name" value="Fido-like_dom_sf"/>
</dbReference>
<gene>
    <name evidence="4" type="ORF">UR21_C0007G0011</name>
</gene>
<dbReference type="SUPFAM" id="SSF46785">
    <property type="entry name" value="Winged helix' DNA-binding domain"/>
    <property type="match status" value="1"/>
</dbReference>
<dbReference type="PROSITE" id="PS51459">
    <property type="entry name" value="FIDO"/>
    <property type="match status" value="1"/>
</dbReference>
<dbReference type="SUPFAM" id="SSF140931">
    <property type="entry name" value="Fic-like"/>
    <property type="match status" value="1"/>
</dbReference>
<sequence>MYSPKFVISNKVLKNIGQVEASKEVIENAPLVPSFEKQFQTDAIAKTIHHGTHIEGNELNLVQTKKILEGQEVYGRPRDIQEVVNYRNVMTLLDELSFKRGDYDVTILTDIHKTTVEKIVSAEKVGVLRTTQVVIKEEGTGKIVLKPPAFVEVPYLLDDFFNWLNSDEAKEIHPILRAAIVHYVLVAIHPFVEGNGRTVRAFTQLVLMREGYDIKRFFSLEENFDSDLASYYDALFKVDKESASIVQRDLTPWLEYFTEVVALELSKIKEKVRKLSLDVRMKTKFGEQIALTERQMRLMEYISDQGSVPMLDLKKLIPMVSEDTILRDLNSLLKKGIIKKEGSTKSSRYVFARG</sequence>
<dbReference type="InterPro" id="IPR036390">
    <property type="entry name" value="WH_DNA-bd_sf"/>
</dbReference>
<comment type="caution">
    <text evidence="4">The sequence shown here is derived from an EMBL/GenBank/DDBJ whole genome shotgun (WGS) entry which is preliminary data.</text>
</comment>
<dbReference type="Proteomes" id="UP000034803">
    <property type="component" value="Unassembled WGS sequence"/>
</dbReference>
<dbReference type="Gene3D" id="1.10.3290.10">
    <property type="entry name" value="Fido-like domain"/>
    <property type="match status" value="1"/>
</dbReference>
<protein>
    <recommendedName>
        <fullName evidence="3">Fido domain-containing protein</fullName>
    </recommendedName>
</protein>
<feature type="domain" description="Fido" evidence="3">
    <location>
        <begin position="103"/>
        <end position="259"/>
    </location>
</feature>
<evidence type="ECO:0000259" key="3">
    <source>
        <dbReference type="PROSITE" id="PS51459"/>
    </source>
</evidence>
<dbReference type="InterPro" id="IPR036388">
    <property type="entry name" value="WH-like_DNA-bd_sf"/>
</dbReference>
<dbReference type="PANTHER" id="PTHR13504:SF38">
    <property type="entry name" value="FIDO DOMAIN-CONTAINING PROTEIN"/>
    <property type="match status" value="1"/>
</dbReference>
<dbReference type="AlphaFoldDB" id="A0A0F9YJC0"/>
<dbReference type="Gene3D" id="1.10.10.10">
    <property type="entry name" value="Winged helix-like DNA-binding domain superfamily/Winged helix DNA-binding domain"/>
    <property type="match status" value="1"/>
</dbReference>
<dbReference type="InterPro" id="IPR003812">
    <property type="entry name" value="Fido"/>
</dbReference>
<name>A0A0F9YJC0_9BACT</name>